<dbReference type="InterPro" id="IPR029066">
    <property type="entry name" value="PLP-binding_barrel"/>
</dbReference>
<comment type="similarity">
    <text evidence="2 4">Belongs to the pyridoxal phosphate-binding protein YggS/PROSC family.</text>
</comment>
<dbReference type="PANTHER" id="PTHR10146:SF14">
    <property type="entry name" value="PYRIDOXAL PHOSPHATE HOMEOSTASIS PROTEIN"/>
    <property type="match status" value="1"/>
</dbReference>
<proteinExistence type="inferred from homology"/>
<dbReference type="Proteomes" id="UP000740727">
    <property type="component" value="Unassembled WGS sequence"/>
</dbReference>
<evidence type="ECO:0000313" key="7">
    <source>
        <dbReference type="Proteomes" id="UP000740727"/>
    </source>
</evidence>
<evidence type="ECO:0000256" key="3">
    <source>
        <dbReference type="PIRSR" id="PIRSR004848-1"/>
    </source>
</evidence>
<evidence type="ECO:0000259" key="5">
    <source>
        <dbReference type="Pfam" id="PF01168"/>
    </source>
</evidence>
<dbReference type="CDD" id="cd00635">
    <property type="entry name" value="PLPDE_III_YBL036c_like"/>
    <property type="match status" value="1"/>
</dbReference>
<comment type="cofactor">
    <cofactor evidence="3">
        <name>pyridoxal 5'-phosphate</name>
        <dbReference type="ChEBI" id="CHEBI:597326"/>
    </cofactor>
</comment>
<comment type="caution">
    <text evidence="6">The sequence shown here is derived from an EMBL/GenBank/DDBJ whole genome shotgun (WGS) entry which is preliminary data.</text>
</comment>
<evidence type="ECO:0000256" key="4">
    <source>
        <dbReference type="RuleBase" id="RU004514"/>
    </source>
</evidence>
<organism evidence="6 7">
    <name type="scientific">Candidatus Fonsibacter lacus</name>
    <dbReference type="NCBI Taxonomy" id="2576439"/>
    <lineage>
        <taxon>Bacteria</taxon>
        <taxon>Pseudomonadati</taxon>
        <taxon>Pseudomonadota</taxon>
        <taxon>Alphaproteobacteria</taxon>
        <taxon>Candidatus Pelagibacterales</taxon>
        <taxon>Candidatus Pelagibacterales incertae sedis</taxon>
        <taxon>Candidatus Fonsibacter</taxon>
    </lineage>
</organism>
<reference evidence="6" key="1">
    <citation type="submission" date="2018-10" db="EMBL/GenBank/DDBJ databases">
        <title>Iterative Subtractive Binning of Freshwater Chronoseries Metagenomes Recovers Nearly Complete Genomes from over Four Hundred Novel Species.</title>
        <authorList>
            <person name="Rodriguez-R L.M."/>
            <person name="Tsementzi D."/>
            <person name="Luo C."/>
            <person name="Konstantinidis K.T."/>
        </authorList>
    </citation>
    <scope>NUCLEOTIDE SEQUENCE</scope>
    <source>
        <strain evidence="6">WB5_2A_028</strain>
    </source>
</reference>
<feature type="modified residue" description="N6-(pyridoxal phosphate)lysine" evidence="2 3">
    <location>
        <position position="39"/>
    </location>
</feature>
<dbReference type="InterPro" id="IPR011078">
    <property type="entry name" value="PyrdxlP_homeostasis"/>
</dbReference>
<dbReference type="PANTHER" id="PTHR10146">
    <property type="entry name" value="PROLINE SYNTHETASE CO-TRANSCRIBED BACTERIAL HOMOLOG PROTEIN"/>
    <property type="match status" value="1"/>
</dbReference>
<dbReference type="AlphaFoldDB" id="A0A965GDB6"/>
<keyword evidence="1 2" id="KW-0663">Pyridoxal phosphate</keyword>
<accession>A0A965GDB6</accession>
<evidence type="ECO:0000256" key="2">
    <source>
        <dbReference type="HAMAP-Rule" id="MF_02087"/>
    </source>
</evidence>
<evidence type="ECO:0000313" key="6">
    <source>
        <dbReference type="EMBL" id="NBR93577.1"/>
    </source>
</evidence>
<gene>
    <name evidence="6" type="ORF">EBT44_01785</name>
</gene>
<dbReference type="EMBL" id="RFXN01000011">
    <property type="protein sequence ID" value="NBR93577.1"/>
    <property type="molecule type" value="Genomic_DNA"/>
</dbReference>
<dbReference type="GO" id="GO:0030170">
    <property type="term" value="F:pyridoxal phosphate binding"/>
    <property type="evidence" value="ECO:0007669"/>
    <property type="project" value="UniProtKB-UniRule"/>
</dbReference>
<dbReference type="Gene3D" id="3.20.20.10">
    <property type="entry name" value="Alanine racemase"/>
    <property type="match status" value="1"/>
</dbReference>
<dbReference type="InterPro" id="IPR001608">
    <property type="entry name" value="Ala_racemase_N"/>
</dbReference>
<dbReference type="Pfam" id="PF01168">
    <property type="entry name" value="Ala_racemase_N"/>
    <property type="match status" value="1"/>
</dbReference>
<comment type="function">
    <text evidence="2">Pyridoxal 5'-phosphate (PLP)-binding protein, which is involved in PLP homeostasis.</text>
</comment>
<dbReference type="NCBIfam" id="TIGR00044">
    <property type="entry name" value="YggS family pyridoxal phosphate-dependent enzyme"/>
    <property type="match status" value="1"/>
</dbReference>
<name>A0A965GDB6_9PROT</name>
<sequence length="237" mass="25924">MNRKDELAHNLARVEMEISQALNDSGRSRSEITLIVVTKNFPVSDIEILYQMGIRDFGENREQEARAKAKALSDYLDIRWHFQGQLQGNKLASIGLWADTVHSVDDKKYLKGLSDAAVKNGRSLKCLIQISLDHPYRDGRGGVDLAGASDILRTFALEKAEFSALEITGVMGVAPLGEDPKKAFSELQKAFFELKEMAPGLHVLSAGMSGDFVPALSNGATHLRIGSSILGSRPPMV</sequence>
<feature type="domain" description="Alanine racemase N-terminal" evidence="5">
    <location>
        <begin position="43"/>
        <end position="234"/>
    </location>
</feature>
<dbReference type="SUPFAM" id="SSF51419">
    <property type="entry name" value="PLP-binding barrel"/>
    <property type="match status" value="1"/>
</dbReference>
<protein>
    <recommendedName>
        <fullName evidence="2">Pyridoxal phosphate homeostasis protein</fullName>
        <shortName evidence="2">PLP homeostasis protein</shortName>
    </recommendedName>
</protein>
<dbReference type="HAMAP" id="MF_02087">
    <property type="entry name" value="PLP_homeostasis"/>
    <property type="match status" value="1"/>
</dbReference>
<dbReference type="PIRSF" id="PIRSF004848">
    <property type="entry name" value="YBL036c_PLPDEIII"/>
    <property type="match status" value="1"/>
</dbReference>
<evidence type="ECO:0000256" key="1">
    <source>
        <dbReference type="ARBA" id="ARBA00022898"/>
    </source>
</evidence>